<accession>A0A1J5Q617</accession>
<comment type="caution">
    <text evidence="1">The sequence shown here is derived from an EMBL/GenBank/DDBJ whole genome shotgun (WGS) entry which is preliminary data.</text>
</comment>
<protein>
    <submittedName>
        <fullName evidence="1">Uncharacterized protein</fullName>
    </submittedName>
</protein>
<reference evidence="1" key="1">
    <citation type="submission" date="2016-10" db="EMBL/GenBank/DDBJ databases">
        <title>Sequence of Gallionella enrichment culture.</title>
        <authorList>
            <person name="Poehlein A."/>
            <person name="Muehling M."/>
            <person name="Daniel R."/>
        </authorList>
    </citation>
    <scope>NUCLEOTIDE SEQUENCE</scope>
</reference>
<dbReference type="AlphaFoldDB" id="A0A1J5Q617"/>
<organism evidence="1">
    <name type="scientific">mine drainage metagenome</name>
    <dbReference type="NCBI Taxonomy" id="410659"/>
    <lineage>
        <taxon>unclassified sequences</taxon>
        <taxon>metagenomes</taxon>
        <taxon>ecological metagenomes</taxon>
    </lineage>
</organism>
<gene>
    <name evidence="1" type="ORF">GALL_428950</name>
</gene>
<name>A0A1J5Q617_9ZZZZ</name>
<proteinExistence type="predicted"/>
<dbReference type="EMBL" id="MLJW01002166">
    <property type="protein sequence ID" value="OIQ75439.1"/>
    <property type="molecule type" value="Genomic_DNA"/>
</dbReference>
<evidence type="ECO:0000313" key="1">
    <source>
        <dbReference type="EMBL" id="OIQ75439.1"/>
    </source>
</evidence>
<sequence>MQDVGQAVDVEEGFLLAGERGVRQVLGGGGGAHGKGDALVGVPDQAMVVVGDFLVQLILERGFHDPLADLAAAIGQRAQVFDVQLVECGVDALRQAILRQEVAVGIGRGGKAAGHAHPGLGQVLDHFAEGGVLAAHAGDIGDAELFEGKDVLGHGKNSWI</sequence>